<dbReference type="EMBL" id="CAADIK010000069">
    <property type="protein sequence ID" value="VFR88724.1"/>
    <property type="molecule type" value="Genomic_DNA"/>
</dbReference>
<dbReference type="EMBL" id="CAADII010000053">
    <property type="protein sequence ID" value="VFR56151.1"/>
    <property type="molecule type" value="Genomic_DNA"/>
</dbReference>
<dbReference type="EMBL" id="CAADIP010000027">
    <property type="protein sequence ID" value="VFR91229.1"/>
    <property type="molecule type" value="Genomic_DNA"/>
</dbReference>
<feature type="region of interest" description="Disordered" evidence="1">
    <location>
        <begin position="125"/>
        <end position="144"/>
    </location>
</feature>
<evidence type="ECO:0000313" key="4">
    <source>
        <dbReference type="EMBL" id="VFR91229.1"/>
    </source>
</evidence>
<protein>
    <submittedName>
        <fullName evidence="2">Uncharacterized protein</fullName>
    </submittedName>
</protein>
<evidence type="ECO:0000313" key="3">
    <source>
        <dbReference type="EMBL" id="VFR88724.1"/>
    </source>
</evidence>
<sequence>MRRAARGLREGGAWRHGDTSSSSVRPSYPYILCFSVLRRRHLRSRKSAGRMTGACREAERSPGRNYLKVGTSCPLVARRPRRFGAKSPGTDPLWRATASKRRYEALRSDMARLLRMVSILGNPRSDSVCPDSQNTRHVRVPQDW</sequence>
<feature type="compositionally biased region" description="Basic and acidic residues" evidence="1">
    <location>
        <begin position="7"/>
        <end position="18"/>
    </location>
</feature>
<gene>
    <name evidence="2" type="ORF">BRI6_2399</name>
    <name evidence="3" type="ORF">BRI9_2454</name>
    <name evidence="4" type="ORF">IVO3_2453</name>
    <name evidence="5" type="ORF">RAN7_2428</name>
</gene>
<proteinExistence type="predicted"/>
<evidence type="ECO:0000313" key="2">
    <source>
        <dbReference type="EMBL" id="VFR56151.1"/>
    </source>
</evidence>
<dbReference type="EMBL" id="CAADIZ010000003">
    <property type="protein sequence ID" value="VFS21126.1"/>
    <property type="molecule type" value="Genomic_DNA"/>
</dbReference>
<reference evidence="2" key="1">
    <citation type="submission" date="2019-03" db="EMBL/GenBank/DDBJ databases">
        <authorList>
            <person name="Danneels B."/>
        </authorList>
    </citation>
    <scope>NUCLEOTIDE SEQUENCE</scope>
</reference>
<organism evidence="2">
    <name type="scientific">plant metagenome</name>
    <dbReference type="NCBI Taxonomy" id="1297885"/>
    <lineage>
        <taxon>unclassified sequences</taxon>
        <taxon>metagenomes</taxon>
        <taxon>organismal metagenomes</taxon>
    </lineage>
</organism>
<feature type="region of interest" description="Disordered" evidence="1">
    <location>
        <begin position="1"/>
        <end position="23"/>
    </location>
</feature>
<accession>A0A484S2N1</accession>
<evidence type="ECO:0000313" key="5">
    <source>
        <dbReference type="EMBL" id="VFS21126.1"/>
    </source>
</evidence>
<name>A0A484S2N1_9ZZZZ</name>
<dbReference type="AlphaFoldDB" id="A0A484S2N1"/>
<evidence type="ECO:0000256" key="1">
    <source>
        <dbReference type="SAM" id="MobiDB-lite"/>
    </source>
</evidence>